<accession>A0ABN8HWS2</accession>
<dbReference type="Proteomes" id="UP000837857">
    <property type="component" value="Chromosome 14"/>
</dbReference>
<protein>
    <submittedName>
        <fullName evidence="1">Uncharacterized protein</fullName>
    </submittedName>
</protein>
<keyword evidence="2" id="KW-1185">Reference proteome</keyword>
<name>A0ABN8HWS2_9NEOP</name>
<sequence>MRTRDNAVGRVSSSVAHAQRRQTTVFRTCSDSSFARVSATVCSPRHGVVLIRPGITRRLRPTRCRVCPESVTAEDHSAHCWKPESAWERSL</sequence>
<gene>
    <name evidence="1" type="ORF">IPOD504_LOCUS3469</name>
</gene>
<dbReference type="EMBL" id="OW152826">
    <property type="protein sequence ID" value="CAH2041935.1"/>
    <property type="molecule type" value="Genomic_DNA"/>
</dbReference>
<evidence type="ECO:0000313" key="2">
    <source>
        <dbReference type="Proteomes" id="UP000837857"/>
    </source>
</evidence>
<reference evidence="1" key="1">
    <citation type="submission" date="2022-03" db="EMBL/GenBank/DDBJ databases">
        <authorList>
            <person name="Martin H S."/>
        </authorList>
    </citation>
    <scope>NUCLEOTIDE SEQUENCE</scope>
</reference>
<organism evidence="1 2">
    <name type="scientific">Iphiclides podalirius</name>
    <name type="common">scarce swallowtail</name>
    <dbReference type="NCBI Taxonomy" id="110791"/>
    <lineage>
        <taxon>Eukaryota</taxon>
        <taxon>Metazoa</taxon>
        <taxon>Ecdysozoa</taxon>
        <taxon>Arthropoda</taxon>
        <taxon>Hexapoda</taxon>
        <taxon>Insecta</taxon>
        <taxon>Pterygota</taxon>
        <taxon>Neoptera</taxon>
        <taxon>Endopterygota</taxon>
        <taxon>Lepidoptera</taxon>
        <taxon>Glossata</taxon>
        <taxon>Ditrysia</taxon>
        <taxon>Papilionoidea</taxon>
        <taxon>Papilionidae</taxon>
        <taxon>Papilioninae</taxon>
        <taxon>Iphiclides</taxon>
    </lineage>
</organism>
<evidence type="ECO:0000313" key="1">
    <source>
        <dbReference type="EMBL" id="CAH2041935.1"/>
    </source>
</evidence>
<feature type="non-terminal residue" evidence="1">
    <location>
        <position position="91"/>
    </location>
</feature>
<proteinExistence type="predicted"/>